<sequence>MATTTIQPSSNHLHLFHQTTNPNSKPLIFDQNTVTPPPLIKKRGYCCSSSSVSYSSSTYGTCSSSSPPISPSSLSSPSPSSQFSLLRCTSTPQPHSANTNTNTNANNQPLFLRRTVSDPPIYSSDSSNEDTSSNKRMKKILQELGASPSQSVHRNAMGLLLPPLPPPPSPKLLRRTVSDHGNNEKEKRQEQLVKTEKLSGDWTMIKLKCGCGSDFQFLFCAADSKCYKLV</sequence>
<evidence type="ECO:0000313" key="2">
    <source>
        <dbReference type="EnsemblPlants" id="AUR62019666-RA:cds"/>
    </source>
</evidence>
<feature type="compositionally biased region" description="Low complexity" evidence="1">
    <location>
        <begin position="65"/>
        <end position="81"/>
    </location>
</feature>
<dbReference type="OMA" id="SSTYGTC"/>
<reference evidence="2" key="2">
    <citation type="submission" date="2021-03" db="UniProtKB">
        <authorList>
            <consortium name="EnsemblPlants"/>
        </authorList>
    </citation>
    <scope>IDENTIFICATION</scope>
</reference>
<dbReference type="AlphaFoldDB" id="A0A803LW15"/>
<feature type="region of interest" description="Disordered" evidence="1">
    <location>
        <begin position="65"/>
        <end position="110"/>
    </location>
</feature>
<evidence type="ECO:0000313" key="3">
    <source>
        <dbReference type="Proteomes" id="UP000596660"/>
    </source>
</evidence>
<evidence type="ECO:0000256" key="1">
    <source>
        <dbReference type="SAM" id="MobiDB-lite"/>
    </source>
</evidence>
<protein>
    <submittedName>
        <fullName evidence="2">Uncharacterized protein</fullName>
    </submittedName>
</protein>
<accession>A0A803LW15</accession>
<feature type="compositionally biased region" description="Polar residues" evidence="1">
    <location>
        <begin position="82"/>
        <end position="96"/>
    </location>
</feature>
<keyword evidence="3" id="KW-1185">Reference proteome</keyword>
<proteinExistence type="predicted"/>
<organism evidence="2 3">
    <name type="scientific">Chenopodium quinoa</name>
    <name type="common">Quinoa</name>
    <dbReference type="NCBI Taxonomy" id="63459"/>
    <lineage>
        <taxon>Eukaryota</taxon>
        <taxon>Viridiplantae</taxon>
        <taxon>Streptophyta</taxon>
        <taxon>Embryophyta</taxon>
        <taxon>Tracheophyta</taxon>
        <taxon>Spermatophyta</taxon>
        <taxon>Magnoliopsida</taxon>
        <taxon>eudicotyledons</taxon>
        <taxon>Gunneridae</taxon>
        <taxon>Pentapetalae</taxon>
        <taxon>Caryophyllales</taxon>
        <taxon>Chenopodiaceae</taxon>
        <taxon>Chenopodioideae</taxon>
        <taxon>Atripliceae</taxon>
        <taxon>Chenopodium</taxon>
    </lineage>
</organism>
<feature type="compositionally biased region" description="Low complexity" evidence="1">
    <location>
        <begin position="97"/>
        <end position="107"/>
    </location>
</feature>
<feature type="region of interest" description="Disordered" evidence="1">
    <location>
        <begin position="1"/>
        <end position="34"/>
    </location>
</feature>
<name>A0A803LW15_CHEQI</name>
<dbReference type="EnsemblPlants" id="AUR62019666-RA">
    <property type="protein sequence ID" value="AUR62019666-RA:cds"/>
    <property type="gene ID" value="AUR62019666"/>
</dbReference>
<dbReference type="Proteomes" id="UP000596660">
    <property type="component" value="Unplaced"/>
</dbReference>
<dbReference type="Gramene" id="AUR62019666-RA">
    <property type="protein sequence ID" value="AUR62019666-RA:cds"/>
    <property type="gene ID" value="AUR62019666"/>
</dbReference>
<reference evidence="2" key="1">
    <citation type="journal article" date="2017" name="Nature">
        <title>The genome of Chenopodium quinoa.</title>
        <authorList>
            <person name="Jarvis D.E."/>
            <person name="Ho Y.S."/>
            <person name="Lightfoot D.J."/>
            <person name="Schmoeckel S.M."/>
            <person name="Li B."/>
            <person name="Borm T.J.A."/>
            <person name="Ohyanagi H."/>
            <person name="Mineta K."/>
            <person name="Michell C.T."/>
            <person name="Saber N."/>
            <person name="Kharbatia N.M."/>
            <person name="Rupper R.R."/>
            <person name="Sharp A.R."/>
            <person name="Dally N."/>
            <person name="Boughton B.A."/>
            <person name="Woo Y.H."/>
            <person name="Gao G."/>
            <person name="Schijlen E.G.W.M."/>
            <person name="Guo X."/>
            <person name="Momin A.A."/>
            <person name="Negrao S."/>
            <person name="Al-Babili S."/>
            <person name="Gehring C."/>
            <person name="Roessner U."/>
            <person name="Jung C."/>
            <person name="Murphy K."/>
            <person name="Arold S.T."/>
            <person name="Gojobori T."/>
            <person name="van der Linden C.G."/>
            <person name="van Loo E.N."/>
            <person name="Jellen E.N."/>
            <person name="Maughan P.J."/>
            <person name="Tester M."/>
        </authorList>
    </citation>
    <scope>NUCLEOTIDE SEQUENCE [LARGE SCALE GENOMIC DNA]</scope>
    <source>
        <strain evidence="2">cv. PI 614886</strain>
    </source>
</reference>